<feature type="region of interest" description="Disordered" evidence="1">
    <location>
        <begin position="1"/>
        <end position="77"/>
    </location>
</feature>
<feature type="compositionally biased region" description="Polar residues" evidence="1">
    <location>
        <begin position="27"/>
        <end position="41"/>
    </location>
</feature>
<proteinExistence type="predicted"/>
<keyword evidence="3" id="KW-1185">Reference proteome</keyword>
<gene>
    <name evidence="2" type="ORF">AAE3_LOCUS12675</name>
</gene>
<comment type="caution">
    <text evidence="2">The sequence shown here is derived from an EMBL/GenBank/DDBJ whole genome shotgun (WGS) entry which is preliminary data.</text>
</comment>
<dbReference type="EMBL" id="CACVBS010000090">
    <property type="protein sequence ID" value="CAA7270371.1"/>
    <property type="molecule type" value="Genomic_DNA"/>
</dbReference>
<evidence type="ECO:0000256" key="1">
    <source>
        <dbReference type="SAM" id="MobiDB-lite"/>
    </source>
</evidence>
<evidence type="ECO:0000313" key="2">
    <source>
        <dbReference type="EMBL" id="CAA7270371.1"/>
    </source>
</evidence>
<sequence length="101" mass="11063">MPFHQAPPSVGLSPDFGIQYRLPPAASPTQDARSASYSQPLTHLAFRTDQSSRRPSNSHQPSILFPSYDPPPRTPLPLHSNMLPDACNPCFLRISCPVPNA</sequence>
<accession>A0A8S0Y035</accession>
<reference evidence="2 3" key="1">
    <citation type="submission" date="2020-01" db="EMBL/GenBank/DDBJ databases">
        <authorList>
            <person name="Gupta K D."/>
        </authorList>
    </citation>
    <scope>NUCLEOTIDE SEQUENCE [LARGE SCALE GENOMIC DNA]</scope>
</reference>
<protein>
    <submittedName>
        <fullName evidence="2">Uncharacterized protein</fullName>
    </submittedName>
</protein>
<dbReference type="Proteomes" id="UP000467700">
    <property type="component" value="Unassembled WGS sequence"/>
</dbReference>
<name>A0A8S0Y035_CYCAE</name>
<dbReference type="AlphaFoldDB" id="A0A8S0Y035"/>
<organism evidence="2 3">
    <name type="scientific">Cyclocybe aegerita</name>
    <name type="common">Black poplar mushroom</name>
    <name type="synonym">Agrocybe aegerita</name>
    <dbReference type="NCBI Taxonomy" id="1973307"/>
    <lineage>
        <taxon>Eukaryota</taxon>
        <taxon>Fungi</taxon>
        <taxon>Dikarya</taxon>
        <taxon>Basidiomycota</taxon>
        <taxon>Agaricomycotina</taxon>
        <taxon>Agaricomycetes</taxon>
        <taxon>Agaricomycetidae</taxon>
        <taxon>Agaricales</taxon>
        <taxon>Agaricineae</taxon>
        <taxon>Bolbitiaceae</taxon>
        <taxon>Cyclocybe</taxon>
    </lineage>
</organism>
<evidence type="ECO:0000313" key="3">
    <source>
        <dbReference type="Proteomes" id="UP000467700"/>
    </source>
</evidence>